<sequence>MVDKIVNATALLVRTGPTEATAVGNLLTQAVAAGTPPEISTGHRLVESVIEIITHEPTNIDEWKAAKTSMRALPTE</sequence>
<dbReference type="AlphaFoldDB" id="A0ABD5YJS2"/>
<protein>
    <submittedName>
        <fullName evidence="1">Uncharacterized protein</fullName>
    </submittedName>
</protein>
<gene>
    <name evidence="1" type="ORF">ACFQL7_07025</name>
</gene>
<proteinExistence type="predicted"/>
<dbReference type="GeneID" id="76199194"/>
<evidence type="ECO:0000313" key="2">
    <source>
        <dbReference type="Proteomes" id="UP001596417"/>
    </source>
</evidence>
<accession>A0ABD5YJS2</accession>
<organism evidence="1 2">
    <name type="scientific">Halocatena marina</name>
    <dbReference type="NCBI Taxonomy" id="2934937"/>
    <lineage>
        <taxon>Archaea</taxon>
        <taxon>Methanobacteriati</taxon>
        <taxon>Methanobacteriota</taxon>
        <taxon>Stenosarchaea group</taxon>
        <taxon>Halobacteria</taxon>
        <taxon>Halobacteriales</taxon>
        <taxon>Natronomonadaceae</taxon>
        <taxon>Halocatena</taxon>
    </lineage>
</organism>
<keyword evidence="2" id="KW-1185">Reference proteome</keyword>
<dbReference type="RefSeq" id="WP_248905776.1">
    <property type="nucleotide sequence ID" value="NZ_CP109979.1"/>
</dbReference>
<dbReference type="Proteomes" id="UP001596417">
    <property type="component" value="Unassembled WGS sequence"/>
</dbReference>
<dbReference type="Gene3D" id="3.30.420.40">
    <property type="match status" value="1"/>
</dbReference>
<dbReference type="EMBL" id="JBHTAX010000001">
    <property type="protein sequence ID" value="MFC7189633.1"/>
    <property type="molecule type" value="Genomic_DNA"/>
</dbReference>
<comment type="caution">
    <text evidence="1">The sequence shown here is derived from an EMBL/GenBank/DDBJ whole genome shotgun (WGS) entry which is preliminary data.</text>
</comment>
<evidence type="ECO:0000313" key="1">
    <source>
        <dbReference type="EMBL" id="MFC7189633.1"/>
    </source>
</evidence>
<name>A0ABD5YJS2_9EURY</name>
<reference evidence="1 2" key="1">
    <citation type="journal article" date="2019" name="Int. J. Syst. Evol. Microbiol.">
        <title>The Global Catalogue of Microorganisms (GCM) 10K type strain sequencing project: providing services to taxonomists for standard genome sequencing and annotation.</title>
        <authorList>
            <consortium name="The Broad Institute Genomics Platform"/>
            <consortium name="The Broad Institute Genome Sequencing Center for Infectious Disease"/>
            <person name="Wu L."/>
            <person name="Ma J."/>
        </authorList>
    </citation>
    <scope>NUCLEOTIDE SEQUENCE [LARGE SCALE GENOMIC DNA]</scope>
    <source>
        <strain evidence="1 2">RDMS1</strain>
    </source>
</reference>